<evidence type="ECO:0000313" key="2">
    <source>
        <dbReference type="Proteomes" id="UP000036908"/>
    </source>
</evidence>
<protein>
    <submittedName>
        <fullName evidence="1">Uncharacterized protein</fullName>
    </submittedName>
</protein>
<sequence>MIRLSLITLLILIQIKVYGQQYNLKDFNLEGDINTWYSARFDSVNIKPMTGVLASLASQRPKVNAFFTENTLDWMKASIMYDNQRYDNVRIKYDIEQQLAYISHPLNKQTITLDQQLVNWFRTPAGIFKPKNEATGYYLIIFEGEQLSLVKESSKRLVIQNREFDYARTDELFLLTNNEKVRIKNRKSYLKQFPTHKKEIKKFMRSQESREINRTGKESFLIHLAKYCDNLSIQ</sequence>
<dbReference type="OrthoDB" id="980603at2"/>
<proteinExistence type="predicted"/>
<keyword evidence="2" id="KW-1185">Reference proteome</keyword>
<dbReference type="PATRIC" id="fig|1566026.4.peg.325"/>
<name>A0A0L8AJY0_9BACT</name>
<dbReference type="Proteomes" id="UP000036908">
    <property type="component" value="Unassembled WGS sequence"/>
</dbReference>
<comment type="caution">
    <text evidence="1">The sequence shown here is derived from an EMBL/GenBank/DDBJ whole genome shotgun (WGS) entry which is preliminary data.</text>
</comment>
<accession>A0A0L8AJY0</accession>
<evidence type="ECO:0000313" key="1">
    <source>
        <dbReference type="EMBL" id="KOF02679.1"/>
    </source>
</evidence>
<dbReference type="AlphaFoldDB" id="A0A0L8AJY0"/>
<organism evidence="1 2">
    <name type="scientific">Roseivirga seohaensis subsp. aquiponti</name>
    <dbReference type="NCBI Taxonomy" id="1566026"/>
    <lineage>
        <taxon>Bacteria</taxon>
        <taxon>Pseudomonadati</taxon>
        <taxon>Bacteroidota</taxon>
        <taxon>Cytophagia</taxon>
        <taxon>Cytophagales</taxon>
        <taxon>Roseivirgaceae</taxon>
        <taxon>Roseivirga</taxon>
    </lineage>
</organism>
<gene>
    <name evidence="1" type="ORF">OB69_10200</name>
</gene>
<dbReference type="RefSeq" id="WP_053223622.1">
    <property type="nucleotide sequence ID" value="NZ_JSVA01000010.1"/>
</dbReference>
<dbReference type="EMBL" id="JSVA01000010">
    <property type="protein sequence ID" value="KOF02679.1"/>
    <property type="molecule type" value="Genomic_DNA"/>
</dbReference>
<reference evidence="2" key="1">
    <citation type="submission" date="2014-11" db="EMBL/GenBank/DDBJ databases">
        <title>Genome sequencing of Roseivirga sp. D-25.</title>
        <authorList>
            <person name="Selvaratnam C."/>
            <person name="Thevarajoo S."/>
            <person name="Goh K.M."/>
            <person name="Eee R."/>
            <person name="Chan K.-G."/>
            <person name="Chong C.S."/>
        </authorList>
    </citation>
    <scope>NUCLEOTIDE SEQUENCE [LARGE SCALE GENOMIC DNA]</scope>
    <source>
        <strain evidence="2">D-25</strain>
    </source>
</reference>